<dbReference type="Proteomes" id="UP000317243">
    <property type="component" value="Unassembled WGS sequence"/>
</dbReference>
<evidence type="ECO:0000313" key="2">
    <source>
        <dbReference type="Proteomes" id="UP000317243"/>
    </source>
</evidence>
<comment type="caution">
    <text evidence="1">The sequence shown here is derived from an EMBL/GenBank/DDBJ whole genome shotgun (WGS) entry which is preliminary data.</text>
</comment>
<dbReference type="EMBL" id="SIHI01000028">
    <property type="protein sequence ID" value="TWT46389.1"/>
    <property type="molecule type" value="Genomic_DNA"/>
</dbReference>
<proteinExistence type="predicted"/>
<sequence>MDGITNRQLRRRKEIVVKERVSASIPNARRVIHSNWRTSRGMPAPQTHPNLPIGFLDIFVRIQQFCCTTGHNGRTTCRSVPIIPVSARNHS</sequence>
<name>A0A5C5W8N1_9PLAN</name>
<dbReference type="AlphaFoldDB" id="A0A5C5W8N1"/>
<gene>
    <name evidence="1" type="ORF">KOR42_43660</name>
</gene>
<accession>A0A5C5W8N1</accession>
<reference evidence="1 2" key="1">
    <citation type="submission" date="2019-02" db="EMBL/GenBank/DDBJ databases">
        <title>Deep-cultivation of Planctomycetes and their phenomic and genomic characterization uncovers novel biology.</title>
        <authorList>
            <person name="Wiegand S."/>
            <person name="Jogler M."/>
            <person name="Boedeker C."/>
            <person name="Pinto D."/>
            <person name="Vollmers J."/>
            <person name="Rivas-Marin E."/>
            <person name="Kohn T."/>
            <person name="Peeters S.H."/>
            <person name="Heuer A."/>
            <person name="Rast P."/>
            <person name="Oberbeckmann S."/>
            <person name="Bunk B."/>
            <person name="Jeske O."/>
            <person name="Meyerdierks A."/>
            <person name="Storesund J.E."/>
            <person name="Kallscheuer N."/>
            <person name="Luecker S."/>
            <person name="Lage O.M."/>
            <person name="Pohl T."/>
            <person name="Merkel B.J."/>
            <person name="Hornburger P."/>
            <person name="Mueller R.-W."/>
            <person name="Bruemmer F."/>
            <person name="Labrenz M."/>
            <person name="Spormann A.M."/>
            <person name="Op Den Camp H."/>
            <person name="Overmann J."/>
            <person name="Amann R."/>
            <person name="Jetten M.S.M."/>
            <person name="Mascher T."/>
            <person name="Medema M.H."/>
            <person name="Devos D.P."/>
            <person name="Kaster A.-K."/>
            <person name="Ovreas L."/>
            <person name="Rohde M."/>
            <person name="Galperin M.Y."/>
            <person name="Jogler C."/>
        </authorList>
    </citation>
    <scope>NUCLEOTIDE SEQUENCE [LARGE SCALE GENOMIC DNA]</scope>
    <source>
        <strain evidence="1 2">KOR42</strain>
    </source>
</reference>
<evidence type="ECO:0000313" key="1">
    <source>
        <dbReference type="EMBL" id="TWT46389.1"/>
    </source>
</evidence>
<keyword evidence="2" id="KW-1185">Reference proteome</keyword>
<organism evidence="1 2">
    <name type="scientific">Thalassoglobus neptunius</name>
    <dbReference type="NCBI Taxonomy" id="1938619"/>
    <lineage>
        <taxon>Bacteria</taxon>
        <taxon>Pseudomonadati</taxon>
        <taxon>Planctomycetota</taxon>
        <taxon>Planctomycetia</taxon>
        <taxon>Planctomycetales</taxon>
        <taxon>Planctomycetaceae</taxon>
        <taxon>Thalassoglobus</taxon>
    </lineage>
</organism>
<protein>
    <submittedName>
        <fullName evidence="1">Uncharacterized protein</fullName>
    </submittedName>
</protein>